<protein>
    <submittedName>
        <fullName evidence="2">Uncharacterized protein</fullName>
    </submittedName>
</protein>
<evidence type="ECO:0000313" key="3">
    <source>
        <dbReference type="Proteomes" id="UP001302274"/>
    </source>
</evidence>
<comment type="caution">
    <text evidence="2">The sequence shown here is derived from an EMBL/GenBank/DDBJ whole genome shotgun (WGS) entry which is preliminary data.</text>
</comment>
<keyword evidence="3" id="KW-1185">Reference proteome</keyword>
<sequence>MSGLKKSLVEKLDVTPSSDFDSRFFEKLEKEKKRPRVFASWLTWAISGCATASVLFIAINSYRVPAPTFNHKEYVESALEIQSTMTDDITGDGTVDLTSSSYDEI</sequence>
<feature type="transmembrane region" description="Helical" evidence="1">
    <location>
        <begin position="37"/>
        <end position="59"/>
    </location>
</feature>
<dbReference type="EMBL" id="JAYGJQ010000002">
    <property type="protein sequence ID" value="MEA9356764.1"/>
    <property type="molecule type" value="Genomic_DNA"/>
</dbReference>
<keyword evidence="1" id="KW-0812">Transmembrane</keyword>
<dbReference type="Proteomes" id="UP001302274">
    <property type="component" value="Unassembled WGS sequence"/>
</dbReference>
<dbReference type="RefSeq" id="WP_323576661.1">
    <property type="nucleotide sequence ID" value="NZ_JAYGJQ010000002.1"/>
</dbReference>
<organism evidence="2 3">
    <name type="scientific">Bacteriovorax antarcticus</name>
    <dbReference type="NCBI Taxonomy" id="3088717"/>
    <lineage>
        <taxon>Bacteria</taxon>
        <taxon>Pseudomonadati</taxon>
        <taxon>Bdellovibrionota</taxon>
        <taxon>Bacteriovoracia</taxon>
        <taxon>Bacteriovoracales</taxon>
        <taxon>Bacteriovoracaceae</taxon>
        <taxon>Bacteriovorax</taxon>
    </lineage>
</organism>
<keyword evidence="1" id="KW-1133">Transmembrane helix</keyword>
<keyword evidence="1" id="KW-0472">Membrane</keyword>
<reference evidence="2 3" key="1">
    <citation type="submission" date="2023-11" db="EMBL/GenBank/DDBJ databases">
        <title>A Novel Polar Bacteriovorax (B. antarcticus) Isolated from the Biocrust in Antarctica.</title>
        <authorList>
            <person name="Mun W."/>
            <person name="Choi S.Y."/>
            <person name="Mitchell R.J."/>
        </authorList>
    </citation>
    <scope>NUCLEOTIDE SEQUENCE [LARGE SCALE GENOMIC DNA]</scope>
    <source>
        <strain evidence="2 3">PP10</strain>
    </source>
</reference>
<accession>A0ABU5VUQ2</accession>
<evidence type="ECO:0000256" key="1">
    <source>
        <dbReference type="SAM" id="Phobius"/>
    </source>
</evidence>
<evidence type="ECO:0000313" key="2">
    <source>
        <dbReference type="EMBL" id="MEA9356764.1"/>
    </source>
</evidence>
<proteinExistence type="predicted"/>
<gene>
    <name evidence="2" type="ORF">SHI21_11135</name>
</gene>
<name>A0ABU5VUQ2_9BACT</name>